<feature type="non-terminal residue" evidence="4">
    <location>
        <position position="99"/>
    </location>
</feature>
<name>A0AAV2HPB3_LYMST</name>
<sequence length="99" mass="11176">DAQLLKFVGDLFTAGTETSATTLRWMLIFLVHHEDVQQTMYREIEKTLDGRAQLSILDKKKMPYTEAVILESQRLGDIAPFSLPHATTEPVKVGDYVVP</sequence>
<dbReference type="Pfam" id="PF00067">
    <property type="entry name" value="p450"/>
    <property type="match status" value="1"/>
</dbReference>
<evidence type="ECO:0008006" key="6">
    <source>
        <dbReference type="Google" id="ProtNLM"/>
    </source>
</evidence>
<accession>A0AAV2HPB3</accession>
<gene>
    <name evidence="4" type="ORF">GSLYS_00009252001</name>
</gene>
<keyword evidence="2" id="KW-0479">Metal-binding</keyword>
<evidence type="ECO:0000256" key="1">
    <source>
        <dbReference type="ARBA" id="ARBA00010617"/>
    </source>
</evidence>
<feature type="non-terminal residue" evidence="4">
    <location>
        <position position="1"/>
    </location>
</feature>
<dbReference type="PRINTS" id="PR00463">
    <property type="entry name" value="EP450I"/>
</dbReference>
<evidence type="ECO:0000256" key="3">
    <source>
        <dbReference type="ARBA" id="ARBA00023004"/>
    </source>
</evidence>
<protein>
    <recommendedName>
        <fullName evidence="6">Cytochrome P450</fullName>
    </recommendedName>
</protein>
<dbReference type="GO" id="GO:0006082">
    <property type="term" value="P:organic acid metabolic process"/>
    <property type="evidence" value="ECO:0007669"/>
    <property type="project" value="TreeGrafter"/>
</dbReference>
<dbReference type="PANTHER" id="PTHR24300">
    <property type="entry name" value="CYTOCHROME P450 508A4-RELATED"/>
    <property type="match status" value="1"/>
</dbReference>
<dbReference type="Gene3D" id="1.10.630.10">
    <property type="entry name" value="Cytochrome P450"/>
    <property type="match status" value="1"/>
</dbReference>
<evidence type="ECO:0000313" key="5">
    <source>
        <dbReference type="Proteomes" id="UP001497497"/>
    </source>
</evidence>
<dbReference type="InterPro" id="IPR002401">
    <property type="entry name" value="Cyt_P450_E_grp-I"/>
</dbReference>
<evidence type="ECO:0000256" key="2">
    <source>
        <dbReference type="ARBA" id="ARBA00022723"/>
    </source>
</evidence>
<dbReference type="Proteomes" id="UP001497497">
    <property type="component" value="Unassembled WGS sequence"/>
</dbReference>
<comment type="caution">
    <text evidence="4">The sequence shown here is derived from an EMBL/GenBank/DDBJ whole genome shotgun (WGS) entry which is preliminary data.</text>
</comment>
<comment type="similarity">
    <text evidence="1">Belongs to the cytochrome P450 family.</text>
</comment>
<dbReference type="PRINTS" id="PR00385">
    <property type="entry name" value="P450"/>
</dbReference>
<reference evidence="4 5" key="1">
    <citation type="submission" date="2024-04" db="EMBL/GenBank/DDBJ databases">
        <authorList>
            <consortium name="Genoscope - CEA"/>
            <person name="William W."/>
        </authorList>
    </citation>
    <scope>NUCLEOTIDE SEQUENCE [LARGE SCALE GENOMIC DNA]</scope>
</reference>
<dbReference type="AlphaFoldDB" id="A0AAV2HPB3"/>
<dbReference type="GO" id="GO:0005506">
    <property type="term" value="F:iron ion binding"/>
    <property type="evidence" value="ECO:0007669"/>
    <property type="project" value="InterPro"/>
</dbReference>
<dbReference type="InterPro" id="IPR036396">
    <property type="entry name" value="Cyt_P450_sf"/>
</dbReference>
<dbReference type="PANTHER" id="PTHR24300:SF375">
    <property type="entry name" value="CYTOCHROME P450 FAMILY"/>
    <property type="match status" value="1"/>
</dbReference>
<dbReference type="EMBL" id="CAXITT010000197">
    <property type="protein sequence ID" value="CAL1535292.1"/>
    <property type="molecule type" value="Genomic_DNA"/>
</dbReference>
<proteinExistence type="inferred from homology"/>
<keyword evidence="3" id="KW-0408">Iron</keyword>
<dbReference type="GO" id="GO:0020037">
    <property type="term" value="F:heme binding"/>
    <property type="evidence" value="ECO:0007669"/>
    <property type="project" value="InterPro"/>
</dbReference>
<dbReference type="GO" id="GO:0006805">
    <property type="term" value="P:xenobiotic metabolic process"/>
    <property type="evidence" value="ECO:0007669"/>
    <property type="project" value="TreeGrafter"/>
</dbReference>
<dbReference type="GO" id="GO:0016712">
    <property type="term" value="F:oxidoreductase activity, acting on paired donors, with incorporation or reduction of molecular oxygen, reduced flavin or flavoprotein as one donor, and incorporation of one atom of oxygen"/>
    <property type="evidence" value="ECO:0007669"/>
    <property type="project" value="TreeGrafter"/>
</dbReference>
<dbReference type="SUPFAM" id="SSF48264">
    <property type="entry name" value="Cytochrome P450"/>
    <property type="match status" value="1"/>
</dbReference>
<organism evidence="4 5">
    <name type="scientific">Lymnaea stagnalis</name>
    <name type="common">Great pond snail</name>
    <name type="synonym">Helix stagnalis</name>
    <dbReference type="NCBI Taxonomy" id="6523"/>
    <lineage>
        <taxon>Eukaryota</taxon>
        <taxon>Metazoa</taxon>
        <taxon>Spiralia</taxon>
        <taxon>Lophotrochozoa</taxon>
        <taxon>Mollusca</taxon>
        <taxon>Gastropoda</taxon>
        <taxon>Heterobranchia</taxon>
        <taxon>Euthyneura</taxon>
        <taxon>Panpulmonata</taxon>
        <taxon>Hygrophila</taxon>
        <taxon>Lymnaeoidea</taxon>
        <taxon>Lymnaeidae</taxon>
        <taxon>Lymnaea</taxon>
    </lineage>
</organism>
<dbReference type="GO" id="GO:0005737">
    <property type="term" value="C:cytoplasm"/>
    <property type="evidence" value="ECO:0007669"/>
    <property type="project" value="TreeGrafter"/>
</dbReference>
<dbReference type="InterPro" id="IPR001128">
    <property type="entry name" value="Cyt_P450"/>
</dbReference>
<evidence type="ECO:0000313" key="4">
    <source>
        <dbReference type="EMBL" id="CAL1535292.1"/>
    </source>
</evidence>
<keyword evidence="5" id="KW-1185">Reference proteome</keyword>
<dbReference type="InterPro" id="IPR050182">
    <property type="entry name" value="Cytochrome_P450_fam2"/>
</dbReference>